<evidence type="ECO:0000313" key="3">
    <source>
        <dbReference type="Proteomes" id="UP000230557"/>
    </source>
</evidence>
<evidence type="ECO:0000256" key="1">
    <source>
        <dbReference type="SAM" id="MobiDB-lite"/>
    </source>
</evidence>
<organism evidence="2 3">
    <name type="scientific">Candidatus Doudnabacteria bacterium CG10_big_fil_rev_8_21_14_0_10_41_10</name>
    <dbReference type="NCBI Taxonomy" id="1974551"/>
    <lineage>
        <taxon>Bacteria</taxon>
        <taxon>Candidatus Doudnaibacteriota</taxon>
    </lineage>
</organism>
<dbReference type="AlphaFoldDB" id="A0A2H0VEX8"/>
<comment type="caution">
    <text evidence="2">The sequence shown here is derived from an EMBL/GenBank/DDBJ whole genome shotgun (WGS) entry which is preliminary data.</text>
</comment>
<gene>
    <name evidence="2" type="ORF">COT91_00335</name>
</gene>
<protein>
    <submittedName>
        <fullName evidence="2">Uncharacterized protein</fullName>
    </submittedName>
</protein>
<feature type="compositionally biased region" description="Basic and acidic residues" evidence="1">
    <location>
        <begin position="21"/>
        <end position="33"/>
    </location>
</feature>
<feature type="region of interest" description="Disordered" evidence="1">
    <location>
        <begin position="1"/>
        <end position="82"/>
    </location>
</feature>
<dbReference type="Proteomes" id="UP000230557">
    <property type="component" value="Unassembled WGS sequence"/>
</dbReference>
<sequence>MVDLKKEPYPSPDEGAGFDFSHLEKVTKGEKPETSSSKPNDFRGQKIVGIRIPETESAGPLIEPETGLAPGGPEIKTAPIGGTIEPITSITSKSTILNMKPKKIGNGARLEQVLNGLRSGGNDHAANMAEAAKHHGEHEEQ</sequence>
<reference evidence="3" key="1">
    <citation type="submission" date="2017-09" db="EMBL/GenBank/DDBJ databases">
        <title>Depth-based differentiation of microbial function through sediment-hosted aquifers and enrichment of novel symbionts in the deep terrestrial subsurface.</title>
        <authorList>
            <person name="Probst A.J."/>
            <person name="Ladd B."/>
            <person name="Jarett J.K."/>
            <person name="Geller-Mcgrath D.E."/>
            <person name="Sieber C.M.K."/>
            <person name="Emerson J.B."/>
            <person name="Anantharaman K."/>
            <person name="Thomas B.C."/>
            <person name="Malmstrom R."/>
            <person name="Stieglmeier M."/>
            <person name="Klingl A."/>
            <person name="Woyke T."/>
            <person name="Ryan C.M."/>
            <person name="Banfield J.F."/>
        </authorList>
    </citation>
    <scope>NUCLEOTIDE SEQUENCE [LARGE SCALE GENOMIC DNA]</scope>
</reference>
<dbReference type="EMBL" id="PFAJ01000005">
    <property type="protein sequence ID" value="PIR97657.1"/>
    <property type="molecule type" value="Genomic_DNA"/>
</dbReference>
<feature type="region of interest" description="Disordered" evidence="1">
    <location>
        <begin position="120"/>
        <end position="141"/>
    </location>
</feature>
<name>A0A2H0VEX8_9BACT</name>
<proteinExistence type="predicted"/>
<feature type="compositionally biased region" description="Basic and acidic residues" evidence="1">
    <location>
        <begin position="131"/>
        <end position="141"/>
    </location>
</feature>
<evidence type="ECO:0000313" key="2">
    <source>
        <dbReference type="EMBL" id="PIR97657.1"/>
    </source>
</evidence>
<accession>A0A2H0VEX8</accession>